<accession>J3JGX5</accession>
<evidence type="ECO:0000256" key="1">
    <source>
        <dbReference type="SAM" id="MobiDB-lite"/>
    </source>
</evidence>
<dbReference type="OrthoDB" id="385603at2157"/>
<dbReference type="Pfam" id="PF25920">
    <property type="entry name" value="DUF7966"/>
    <property type="match status" value="1"/>
</dbReference>
<protein>
    <submittedName>
        <fullName evidence="2">Uncharacterized protein</fullName>
    </submittedName>
</protein>
<proteinExistence type="predicted"/>
<dbReference type="Proteomes" id="UP000007813">
    <property type="component" value="Unassembled WGS sequence"/>
</dbReference>
<reference evidence="2 3" key="1">
    <citation type="journal article" date="2012" name="J. Bacteriol.">
        <title>Draft Genome Sequence of the Extremely Halophilic Archaeon Halogranum salarium B-1T.</title>
        <authorList>
            <person name="Kim K.K."/>
            <person name="Lee K.C."/>
            <person name="Lee J.S."/>
        </authorList>
    </citation>
    <scope>NUCLEOTIDE SEQUENCE [LARGE SCALE GENOMIC DNA]</scope>
    <source>
        <strain evidence="2 3">B-1</strain>
    </source>
</reference>
<evidence type="ECO:0000313" key="2">
    <source>
        <dbReference type="EMBL" id="EJN60481.1"/>
    </source>
</evidence>
<name>J3JGX5_9EURY</name>
<evidence type="ECO:0000313" key="3">
    <source>
        <dbReference type="Proteomes" id="UP000007813"/>
    </source>
</evidence>
<dbReference type="InterPro" id="IPR058272">
    <property type="entry name" value="DUF7966"/>
</dbReference>
<dbReference type="RefSeq" id="WP_009366198.1">
    <property type="nucleotide sequence ID" value="NZ_ALJD01000003.1"/>
</dbReference>
<sequence>MGDPTTVKRALRALAYETHQRPAAATHRGYIEYATDSLGFVGDAAEFCEKVGVDRLCEAVRTADDRGEERLARRGQRAIDVLRRYRRAADGNEDDEDGKDDTHDDHIHSARGTPLMRAGQRGDR</sequence>
<gene>
    <name evidence="2" type="ORF">HSB1_10840</name>
</gene>
<comment type="caution">
    <text evidence="2">The sequence shown here is derived from an EMBL/GenBank/DDBJ whole genome shotgun (WGS) entry which is preliminary data.</text>
</comment>
<dbReference type="EMBL" id="ALJD01000003">
    <property type="protein sequence ID" value="EJN60481.1"/>
    <property type="molecule type" value="Genomic_DNA"/>
</dbReference>
<dbReference type="AlphaFoldDB" id="J3JGX5"/>
<organism evidence="2 3">
    <name type="scientific">Halogranum salarium B-1</name>
    <dbReference type="NCBI Taxonomy" id="1210908"/>
    <lineage>
        <taxon>Archaea</taxon>
        <taxon>Methanobacteriati</taxon>
        <taxon>Methanobacteriota</taxon>
        <taxon>Stenosarchaea group</taxon>
        <taxon>Halobacteria</taxon>
        <taxon>Halobacteriales</taxon>
        <taxon>Haloferacaceae</taxon>
    </lineage>
</organism>
<feature type="region of interest" description="Disordered" evidence="1">
    <location>
        <begin position="84"/>
        <end position="124"/>
    </location>
</feature>